<organism evidence="2 3">
    <name type="scientific">Umezawaea tangerina</name>
    <dbReference type="NCBI Taxonomy" id="84725"/>
    <lineage>
        <taxon>Bacteria</taxon>
        <taxon>Bacillati</taxon>
        <taxon>Actinomycetota</taxon>
        <taxon>Actinomycetes</taxon>
        <taxon>Pseudonocardiales</taxon>
        <taxon>Pseudonocardiaceae</taxon>
        <taxon>Umezawaea</taxon>
    </lineage>
</organism>
<dbReference type="RefSeq" id="WP_106186756.1">
    <property type="nucleotide sequence ID" value="NZ_PVTF01000002.1"/>
</dbReference>
<evidence type="ECO:0000313" key="2">
    <source>
        <dbReference type="EMBL" id="PRY45239.1"/>
    </source>
</evidence>
<reference evidence="2 3" key="1">
    <citation type="submission" date="2018-03" db="EMBL/GenBank/DDBJ databases">
        <title>Genomic Encyclopedia of Archaeal and Bacterial Type Strains, Phase II (KMG-II): from individual species to whole genera.</title>
        <authorList>
            <person name="Goeker M."/>
        </authorList>
    </citation>
    <scope>NUCLEOTIDE SEQUENCE [LARGE SCALE GENOMIC DNA]</scope>
    <source>
        <strain evidence="2 3">DSM 44720</strain>
    </source>
</reference>
<proteinExistence type="predicted"/>
<keyword evidence="3" id="KW-1185">Reference proteome</keyword>
<dbReference type="Pfam" id="PF00583">
    <property type="entry name" value="Acetyltransf_1"/>
    <property type="match status" value="1"/>
</dbReference>
<sequence length="311" mass="34007">MDVTTALGLTTGVVTVHEALNTNWVARSDLDLVRVVDPPADSWHALHVAGFRVHPSWITWTATVGPSEEAFLERLSGKERRSVRAGQRFVAEHGIATKVVTPLDAQSFDAFGVLYEEQIGAMPHGVPYATMERDEILAQGEDYFAVMAYDADDLVGACVCRIRRDTSTVLIRFATTAPGSRQQRLVRAMYMRAFQTAREMGHTDISLGTDPALYGHMTRPGLFSFKAGLCFTPVPARLFGTTMDDPDEATMVLRLDKLTDPSLLVTYQPAGTAPITRHTPLRLTVLTGDLDTDVSPYGAPFLAGTDLLLVP</sequence>
<dbReference type="Proteomes" id="UP000239494">
    <property type="component" value="Unassembled WGS sequence"/>
</dbReference>
<evidence type="ECO:0000313" key="3">
    <source>
        <dbReference type="Proteomes" id="UP000239494"/>
    </source>
</evidence>
<protein>
    <recommendedName>
        <fullName evidence="1">N-acetyltransferase domain-containing protein</fullName>
    </recommendedName>
</protein>
<name>A0A2T0TI02_9PSEU</name>
<dbReference type="AlphaFoldDB" id="A0A2T0TI02"/>
<evidence type="ECO:0000259" key="1">
    <source>
        <dbReference type="PROSITE" id="PS51186"/>
    </source>
</evidence>
<dbReference type="OrthoDB" id="3507946at2"/>
<dbReference type="InterPro" id="IPR000182">
    <property type="entry name" value="GNAT_dom"/>
</dbReference>
<accession>A0A2T0TI02</accession>
<comment type="caution">
    <text evidence="2">The sequence shown here is derived from an EMBL/GenBank/DDBJ whole genome shotgun (WGS) entry which is preliminary data.</text>
</comment>
<dbReference type="InterPro" id="IPR016181">
    <property type="entry name" value="Acyl_CoA_acyltransferase"/>
</dbReference>
<dbReference type="EMBL" id="PVTF01000002">
    <property type="protein sequence ID" value="PRY45239.1"/>
    <property type="molecule type" value="Genomic_DNA"/>
</dbReference>
<dbReference type="PROSITE" id="PS51186">
    <property type="entry name" value="GNAT"/>
    <property type="match status" value="1"/>
</dbReference>
<feature type="domain" description="N-acetyltransferase" evidence="1">
    <location>
        <begin position="98"/>
        <end position="256"/>
    </location>
</feature>
<dbReference type="GO" id="GO:0016747">
    <property type="term" value="F:acyltransferase activity, transferring groups other than amino-acyl groups"/>
    <property type="evidence" value="ECO:0007669"/>
    <property type="project" value="InterPro"/>
</dbReference>
<gene>
    <name evidence="2" type="ORF">CLV43_102804</name>
</gene>
<dbReference type="Gene3D" id="3.40.630.30">
    <property type="match status" value="1"/>
</dbReference>
<dbReference type="SUPFAM" id="SSF55729">
    <property type="entry name" value="Acyl-CoA N-acyltransferases (Nat)"/>
    <property type="match status" value="1"/>
</dbReference>